<organism evidence="3 4">
    <name type="scientific">Cryptococcus gattii EJB2</name>
    <dbReference type="NCBI Taxonomy" id="1296103"/>
    <lineage>
        <taxon>Eukaryota</taxon>
        <taxon>Fungi</taxon>
        <taxon>Dikarya</taxon>
        <taxon>Basidiomycota</taxon>
        <taxon>Agaricomycotina</taxon>
        <taxon>Tremellomycetes</taxon>
        <taxon>Tremellales</taxon>
        <taxon>Cryptococcaceae</taxon>
        <taxon>Cryptococcus</taxon>
        <taxon>Cryptococcus gattii species complex</taxon>
    </lineage>
</organism>
<gene>
    <name evidence="3" type="ORF">I306_03825</name>
</gene>
<feature type="region of interest" description="Disordered" evidence="1">
    <location>
        <begin position="61"/>
        <end position="80"/>
    </location>
</feature>
<dbReference type="Proteomes" id="UP000054272">
    <property type="component" value="Unassembled WGS sequence"/>
</dbReference>
<proteinExistence type="predicted"/>
<keyword evidence="2" id="KW-0812">Transmembrane</keyword>
<evidence type="ECO:0000313" key="3">
    <source>
        <dbReference type="EMBL" id="KIR79174.1"/>
    </source>
</evidence>
<evidence type="ECO:0000256" key="2">
    <source>
        <dbReference type="SAM" id="Phobius"/>
    </source>
</evidence>
<keyword evidence="2" id="KW-1133">Transmembrane helix</keyword>
<evidence type="ECO:0000313" key="4">
    <source>
        <dbReference type="Proteomes" id="UP000054272"/>
    </source>
</evidence>
<feature type="compositionally biased region" description="Polar residues" evidence="1">
    <location>
        <begin position="69"/>
        <end position="80"/>
    </location>
</feature>
<keyword evidence="4" id="KW-1185">Reference proteome</keyword>
<protein>
    <submittedName>
        <fullName evidence="3">Uncharacterized protein</fullName>
    </submittedName>
</protein>
<dbReference type="EMBL" id="KN848689">
    <property type="protein sequence ID" value="KIR79174.1"/>
    <property type="molecule type" value="Genomic_DNA"/>
</dbReference>
<sequence length="80" mass="8780">MVPFCIAFDSESGKNVVLIVLTYNLGTYALLFLNAHTVRSIGMQAPKDGLAKSDDQRSLLRPEDLMGRKSSSSMMDLSKV</sequence>
<name>A0ABR5BU94_9TREE</name>
<reference evidence="3 4" key="1">
    <citation type="submission" date="2015-01" db="EMBL/GenBank/DDBJ databases">
        <title>The Genome Sequence of Cryptococcus gattii EJB2.</title>
        <authorList>
            <consortium name="The Broad Institute Genomics Platform"/>
            <person name="Cuomo C."/>
            <person name="Litvintseva A."/>
            <person name="Chen Y."/>
            <person name="Heitman J."/>
            <person name="Sun S."/>
            <person name="Springer D."/>
            <person name="Dromer F."/>
            <person name="Young S."/>
            <person name="Zeng Q."/>
            <person name="Gargeya S."/>
            <person name="Abouelleil A."/>
            <person name="Alvarado L."/>
            <person name="Chapman S.B."/>
            <person name="Gainer-Dewar J."/>
            <person name="Goldberg J."/>
            <person name="Griggs A."/>
            <person name="Gujja S."/>
            <person name="Hansen M."/>
            <person name="Howarth C."/>
            <person name="Imamovic A."/>
            <person name="Larimer J."/>
            <person name="Murphy C."/>
            <person name="Naylor J."/>
            <person name="Pearson M."/>
            <person name="Priest M."/>
            <person name="Roberts A."/>
            <person name="Saif S."/>
            <person name="Shea T."/>
            <person name="Sykes S."/>
            <person name="Wortman J."/>
            <person name="Nusbaum C."/>
            <person name="Birren B."/>
        </authorList>
    </citation>
    <scope>NUCLEOTIDE SEQUENCE [LARGE SCALE GENOMIC DNA]</scope>
    <source>
        <strain evidence="3 4">EJB2</strain>
    </source>
</reference>
<feature type="transmembrane region" description="Helical" evidence="2">
    <location>
        <begin position="16"/>
        <end position="33"/>
    </location>
</feature>
<evidence type="ECO:0000256" key="1">
    <source>
        <dbReference type="SAM" id="MobiDB-lite"/>
    </source>
</evidence>
<keyword evidence="2" id="KW-0472">Membrane</keyword>
<accession>A0ABR5BU94</accession>